<protein>
    <submittedName>
        <fullName evidence="1">Uncharacterized protein</fullName>
    </submittedName>
</protein>
<keyword evidence="2" id="KW-1185">Reference proteome</keyword>
<dbReference type="Proteomes" id="UP000193870">
    <property type="component" value="Unassembled WGS sequence"/>
</dbReference>
<name>A0A1Y5T6S0_9RHOB</name>
<dbReference type="EMBL" id="FWFV01000008">
    <property type="protein sequence ID" value="SLN57052.1"/>
    <property type="molecule type" value="Genomic_DNA"/>
</dbReference>
<sequence>MTTPLDDAHAAMEAAPDDDNARLTFHDRIASSELFLLLTKEPERGGALDPRLFDTSEGRFVLAFDRLPRLNEFADGGAPYAALPGRTLVQMLSGQGIGLALNPGVAPSSHLMGPDAVTWLAETVADAPTEAEEVPQDLTAPKGLPEQLLTALDGKLASAQGLARMAYLTGVTWKSGAKGHLLAFIEPAPGAEGALARAVREALVFSGLEAGALDVTFFPASSPVSARLARVGLRFDIPKFEPAERKAPGSDPDVPPRLR</sequence>
<reference evidence="1 2" key="1">
    <citation type="submission" date="2017-03" db="EMBL/GenBank/DDBJ databases">
        <authorList>
            <person name="Afonso C.L."/>
            <person name="Miller P.J."/>
            <person name="Scott M.A."/>
            <person name="Spackman E."/>
            <person name="Goraichik I."/>
            <person name="Dimitrov K.M."/>
            <person name="Suarez D.L."/>
            <person name="Swayne D.E."/>
        </authorList>
    </citation>
    <scope>NUCLEOTIDE SEQUENCE [LARGE SCALE GENOMIC DNA]</scope>
    <source>
        <strain evidence="1 2">CECT 7066</strain>
    </source>
</reference>
<dbReference type="AlphaFoldDB" id="A0A1Y5T6S0"/>
<dbReference type="STRING" id="315423.SAMN04488020_10824"/>
<dbReference type="RefSeq" id="WP_085854744.1">
    <property type="nucleotide sequence ID" value="NZ_FOPF01000008.1"/>
</dbReference>
<dbReference type="OrthoDB" id="7831317at2"/>
<evidence type="ECO:0000313" key="2">
    <source>
        <dbReference type="Proteomes" id="UP000193870"/>
    </source>
</evidence>
<gene>
    <name evidence="1" type="ORF">PAM7066_02732</name>
</gene>
<accession>A0A1Y5T6S0</accession>
<evidence type="ECO:0000313" key="1">
    <source>
        <dbReference type="EMBL" id="SLN57052.1"/>
    </source>
</evidence>
<organism evidence="1 2">
    <name type="scientific">Palleronia marisminoris</name>
    <dbReference type="NCBI Taxonomy" id="315423"/>
    <lineage>
        <taxon>Bacteria</taxon>
        <taxon>Pseudomonadati</taxon>
        <taxon>Pseudomonadota</taxon>
        <taxon>Alphaproteobacteria</taxon>
        <taxon>Rhodobacterales</taxon>
        <taxon>Roseobacteraceae</taxon>
        <taxon>Palleronia</taxon>
    </lineage>
</organism>
<proteinExistence type="predicted"/>